<sequence length="211" mass="24280">MYNTFILIAFITVSILNIIFNYRNNLKGIYLTKPLIMPLLILYYITLTQNINFIIIGALIFGFLGDIFLLDSKNHFTKGLLSFFCGHILYIVAFYLNFTIRGVKGFYFVFIIFYLFYALLLVKGLFPYLGSMKILGTMYMSTIMVMSFISLLMMLQSFTINTVLIFLGSIIFIISDSVLAFDTFKEKYAYSGVIIMSTYITAQFLIIVGIR</sequence>
<feature type="transmembrane region" description="Helical" evidence="6">
    <location>
        <begin position="6"/>
        <end position="22"/>
    </location>
</feature>
<dbReference type="InterPro" id="IPR012506">
    <property type="entry name" value="TMEM86B-like"/>
</dbReference>
<protein>
    <submittedName>
        <fullName evidence="7">Uncharacterized membrane protein YhhN</fullName>
    </submittedName>
</protein>
<keyword evidence="3 6" id="KW-0812">Transmembrane</keyword>
<dbReference type="GO" id="GO:0016020">
    <property type="term" value="C:membrane"/>
    <property type="evidence" value="ECO:0007669"/>
    <property type="project" value="UniProtKB-SubCell"/>
</dbReference>
<dbReference type="AlphaFoldDB" id="A0A1M6CRY7"/>
<dbReference type="GO" id="GO:0016787">
    <property type="term" value="F:hydrolase activity"/>
    <property type="evidence" value="ECO:0007669"/>
    <property type="project" value="TreeGrafter"/>
</dbReference>
<dbReference type="RefSeq" id="WP_073004595.1">
    <property type="nucleotide sequence ID" value="NZ_FQZO01000001.1"/>
</dbReference>
<comment type="similarity">
    <text evidence="2">Belongs to the TMEM86 family.</text>
</comment>
<feature type="transmembrane region" description="Helical" evidence="6">
    <location>
        <begin position="188"/>
        <end position="210"/>
    </location>
</feature>
<keyword evidence="5 6" id="KW-0472">Membrane</keyword>
<feature type="transmembrane region" description="Helical" evidence="6">
    <location>
        <begin position="106"/>
        <end position="126"/>
    </location>
</feature>
<evidence type="ECO:0000256" key="3">
    <source>
        <dbReference type="ARBA" id="ARBA00022692"/>
    </source>
</evidence>
<dbReference type="Proteomes" id="UP000184080">
    <property type="component" value="Unassembled WGS sequence"/>
</dbReference>
<evidence type="ECO:0000256" key="4">
    <source>
        <dbReference type="ARBA" id="ARBA00022989"/>
    </source>
</evidence>
<evidence type="ECO:0000256" key="1">
    <source>
        <dbReference type="ARBA" id="ARBA00004141"/>
    </source>
</evidence>
<dbReference type="OrthoDB" id="5592477at2"/>
<name>A0A1M6CRY7_9CLOT</name>
<feature type="transmembrane region" description="Helical" evidence="6">
    <location>
        <begin position="163"/>
        <end position="181"/>
    </location>
</feature>
<dbReference type="PANTHER" id="PTHR31885">
    <property type="entry name" value="GH04784P"/>
    <property type="match status" value="1"/>
</dbReference>
<evidence type="ECO:0000313" key="8">
    <source>
        <dbReference type="Proteomes" id="UP000184080"/>
    </source>
</evidence>
<gene>
    <name evidence="7" type="ORF">SAMN05444401_1217</name>
</gene>
<comment type="subcellular location">
    <subcellularLocation>
        <location evidence="1">Membrane</location>
        <topology evidence="1">Multi-pass membrane protein</topology>
    </subcellularLocation>
</comment>
<evidence type="ECO:0000256" key="2">
    <source>
        <dbReference type="ARBA" id="ARBA00007375"/>
    </source>
</evidence>
<dbReference type="Pfam" id="PF07947">
    <property type="entry name" value="YhhN"/>
    <property type="match status" value="1"/>
</dbReference>
<feature type="transmembrane region" description="Helical" evidence="6">
    <location>
        <begin position="81"/>
        <end position="100"/>
    </location>
</feature>
<dbReference type="EMBL" id="FQZO01000001">
    <property type="protein sequence ID" value="SHI63787.1"/>
    <property type="molecule type" value="Genomic_DNA"/>
</dbReference>
<evidence type="ECO:0000313" key="7">
    <source>
        <dbReference type="EMBL" id="SHI63787.1"/>
    </source>
</evidence>
<accession>A0A1M6CRY7</accession>
<keyword evidence="4 6" id="KW-1133">Transmembrane helix</keyword>
<keyword evidence="8" id="KW-1185">Reference proteome</keyword>
<evidence type="ECO:0000256" key="5">
    <source>
        <dbReference type="ARBA" id="ARBA00023136"/>
    </source>
</evidence>
<proteinExistence type="inferred from homology"/>
<reference evidence="7 8" key="1">
    <citation type="submission" date="2016-11" db="EMBL/GenBank/DDBJ databases">
        <authorList>
            <person name="Jaros S."/>
            <person name="Januszkiewicz K."/>
            <person name="Wedrychowicz H."/>
        </authorList>
    </citation>
    <scope>NUCLEOTIDE SEQUENCE [LARGE SCALE GENOMIC DNA]</scope>
    <source>
        <strain evidence="7 8">DSM 21864</strain>
    </source>
</reference>
<organism evidence="7 8">
    <name type="scientific">Clostridium amylolyticum</name>
    <dbReference type="NCBI Taxonomy" id="1121298"/>
    <lineage>
        <taxon>Bacteria</taxon>
        <taxon>Bacillati</taxon>
        <taxon>Bacillota</taxon>
        <taxon>Clostridia</taxon>
        <taxon>Eubacteriales</taxon>
        <taxon>Clostridiaceae</taxon>
        <taxon>Clostridium</taxon>
    </lineage>
</organism>
<feature type="transmembrane region" description="Helical" evidence="6">
    <location>
        <begin position="138"/>
        <end position="157"/>
    </location>
</feature>
<dbReference type="PANTHER" id="PTHR31885:SF6">
    <property type="entry name" value="GH04784P"/>
    <property type="match status" value="1"/>
</dbReference>
<evidence type="ECO:0000256" key="6">
    <source>
        <dbReference type="SAM" id="Phobius"/>
    </source>
</evidence>